<dbReference type="Proteomes" id="UP000252884">
    <property type="component" value="Unassembled WGS sequence"/>
</dbReference>
<keyword evidence="6" id="KW-0677">Repeat</keyword>
<comment type="similarity">
    <text evidence="2">Belongs to the glycosyltransferase 41 family. O-GlcNAc transferase subfamily.</text>
</comment>
<organism evidence="10 11">
    <name type="scientific">Pseudorhodoferax soli</name>
    <dbReference type="NCBI Taxonomy" id="545864"/>
    <lineage>
        <taxon>Bacteria</taxon>
        <taxon>Pseudomonadati</taxon>
        <taxon>Pseudomonadota</taxon>
        <taxon>Betaproteobacteria</taxon>
        <taxon>Burkholderiales</taxon>
        <taxon>Comamonadaceae</taxon>
    </lineage>
</organism>
<dbReference type="InterPro" id="IPR011990">
    <property type="entry name" value="TPR-like_helical_dom_sf"/>
</dbReference>
<comment type="caution">
    <text evidence="10">The sequence shown here is derived from an EMBL/GenBank/DDBJ whole genome shotgun (WGS) entry which is preliminary data.</text>
</comment>
<name>A0A368XHX1_9BURK</name>
<dbReference type="InterPro" id="IPR051939">
    <property type="entry name" value="Glycosyltr_41/O-GlcNAc_trsf"/>
</dbReference>
<dbReference type="Pfam" id="PF14559">
    <property type="entry name" value="TPR_19"/>
    <property type="match status" value="1"/>
</dbReference>
<evidence type="ECO:0000256" key="8">
    <source>
        <dbReference type="PROSITE-ProRule" id="PRU00339"/>
    </source>
</evidence>
<dbReference type="PROSITE" id="PS50005">
    <property type="entry name" value="TPR"/>
    <property type="match status" value="1"/>
</dbReference>
<keyword evidence="5 10" id="KW-0808">Transferase</keyword>
<feature type="domain" description="O-GlcNAc transferase C-terminal" evidence="9">
    <location>
        <begin position="347"/>
        <end position="518"/>
    </location>
</feature>
<evidence type="ECO:0000256" key="2">
    <source>
        <dbReference type="ARBA" id="ARBA00005386"/>
    </source>
</evidence>
<feature type="domain" description="O-GlcNAc transferase C-terminal" evidence="9">
    <location>
        <begin position="168"/>
        <end position="314"/>
    </location>
</feature>
<evidence type="ECO:0000256" key="1">
    <source>
        <dbReference type="ARBA" id="ARBA00004922"/>
    </source>
</evidence>
<dbReference type="PANTHER" id="PTHR44835">
    <property type="entry name" value="UDP-N-ACETYLGLUCOSAMINE--PEPTIDE N-ACETYLGLUCOSAMINYLTRANSFERASE SPINDLY-RELATED"/>
    <property type="match status" value="1"/>
</dbReference>
<evidence type="ECO:0000259" key="9">
    <source>
        <dbReference type="Pfam" id="PF13844"/>
    </source>
</evidence>
<proteinExistence type="inferred from homology"/>
<sequence>MPASPTLPNLTDNATAPASASVAARMLEAKQCEARKDLARALLCYMDVLAQEPRHIEAWCAVGHIMVLSQDWQKAIPALEIALQLRPGQPHARRLMALAMLQVGRADEARAMIEEAARSGGDASVWVLRASILGTIDRDPARTRVVFEDWGRRFADPLTRKSKPFSRAGQDPLRRLRIGYVTADFRQHSVAFFMRPVLQHHDPAQVEVHVYSSGPTDAVTAQLQALVPHWHDVRELDDAALYHKIRADRVDVLIDLSGHTTGNRLMVFAGRAAPVQVTWLGFMQTLGMQAMDWRLTDWGATPAGHEAFYTEKLFRLACLASYCPPPDVPLRARPPMLDNGFPTLISLNNSVKVTDAMLRVWARVLAARPDAQLVLMVKETNDEAARAVMQPRIEAAGLPSERVAVLSQLPLADFMKLAAFADIAVDTAPLSGGTTTMHALWMGLPVVALNAVRAIDAASARTLQGIGLGRWVAADEDAYVALALDLLADADRLERERGAARAALQASVLMDYRARTTELEQALRLMWANHVGGHAPRAMDLGWDVARAMAKA</sequence>
<evidence type="ECO:0000256" key="5">
    <source>
        <dbReference type="ARBA" id="ARBA00022679"/>
    </source>
</evidence>
<dbReference type="CDD" id="cd01635">
    <property type="entry name" value="Glycosyltransferase_GTB-type"/>
    <property type="match status" value="1"/>
</dbReference>
<keyword evidence="11" id="KW-1185">Reference proteome</keyword>
<dbReference type="Gene3D" id="3.40.50.2000">
    <property type="entry name" value="Glycogen Phosphorylase B"/>
    <property type="match status" value="1"/>
</dbReference>
<dbReference type="Gene3D" id="3.40.50.11380">
    <property type="match status" value="1"/>
</dbReference>
<evidence type="ECO:0000256" key="6">
    <source>
        <dbReference type="ARBA" id="ARBA00022737"/>
    </source>
</evidence>
<keyword evidence="4" id="KW-0328">Glycosyltransferase</keyword>
<protein>
    <recommendedName>
        <fullName evidence="3">protein O-GlcNAc transferase</fullName>
        <ecNumber evidence="3">2.4.1.255</ecNumber>
    </recommendedName>
</protein>
<accession>A0A368XHX1</accession>
<evidence type="ECO:0000313" key="10">
    <source>
        <dbReference type="EMBL" id="RCW67602.1"/>
    </source>
</evidence>
<feature type="repeat" description="TPR" evidence="8">
    <location>
        <begin position="56"/>
        <end position="89"/>
    </location>
</feature>
<dbReference type="RefSeq" id="WP_114471093.1">
    <property type="nucleotide sequence ID" value="NZ_QPJK01000009.1"/>
</dbReference>
<comment type="pathway">
    <text evidence="1">Protein modification; protein glycosylation.</text>
</comment>
<reference evidence="10 11" key="1">
    <citation type="submission" date="2018-07" db="EMBL/GenBank/DDBJ databases">
        <title>Genomic Encyclopedia of Type Strains, Phase IV (KMG-IV): sequencing the most valuable type-strain genomes for metagenomic binning, comparative biology and taxonomic classification.</title>
        <authorList>
            <person name="Goeker M."/>
        </authorList>
    </citation>
    <scope>NUCLEOTIDE SEQUENCE [LARGE SCALE GENOMIC DNA]</scope>
    <source>
        <strain evidence="10 11">DSM 21634</strain>
    </source>
</reference>
<dbReference type="AlphaFoldDB" id="A0A368XHX1"/>
<gene>
    <name evidence="10" type="ORF">DES41_109325</name>
</gene>
<dbReference type="EMBL" id="QPJK01000009">
    <property type="protein sequence ID" value="RCW67602.1"/>
    <property type="molecule type" value="Genomic_DNA"/>
</dbReference>
<dbReference type="GO" id="GO:0097363">
    <property type="term" value="F:protein O-acetylglucosaminyltransferase activity"/>
    <property type="evidence" value="ECO:0007669"/>
    <property type="project" value="UniProtKB-EC"/>
</dbReference>
<dbReference type="InterPro" id="IPR029489">
    <property type="entry name" value="OGT/SEC/SPY_C"/>
</dbReference>
<dbReference type="SUPFAM" id="SSF53756">
    <property type="entry name" value="UDP-Glycosyltransferase/glycogen phosphorylase"/>
    <property type="match status" value="1"/>
</dbReference>
<dbReference type="Pfam" id="PF13844">
    <property type="entry name" value="Glyco_transf_41"/>
    <property type="match status" value="2"/>
</dbReference>
<dbReference type="OrthoDB" id="101857at2"/>
<dbReference type="InterPro" id="IPR019734">
    <property type="entry name" value="TPR_rpt"/>
</dbReference>
<dbReference type="EC" id="2.4.1.255" evidence="3"/>
<dbReference type="SUPFAM" id="SSF48452">
    <property type="entry name" value="TPR-like"/>
    <property type="match status" value="1"/>
</dbReference>
<keyword evidence="7 8" id="KW-0802">TPR repeat</keyword>
<evidence type="ECO:0000256" key="7">
    <source>
        <dbReference type="ARBA" id="ARBA00022803"/>
    </source>
</evidence>
<evidence type="ECO:0000313" key="11">
    <source>
        <dbReference type="Proteomes" id="UP000252884"/>
    </source>
</evidence>
<dbReference type="PANTHER" id="PTHR44835:SF1">
    <property type="entry name" value="PROTEIN O-GLCNAC TRANSFERASE"/>
    <property type="match status" value="1"/>
</dbReference>
<evidence type="ECO:0000256" key="4">
    <source>
        <dbReference type="ARBA" id="ARBA00022676"/>
    </source>
</evidence>
<dbReference type="Gene3D" id="1.25.40.10">
    <property type="entry name" value="Tetratricopeptide repeat domain"/>
    <property type="match status" value="1"/>
</dbReference>
<evidence type="ECO:0000256" key="3">
    <source>
        <dbReference type="ARBA" id="ARBA00011970"/>
    </source>
</evidence>